<proteinExistence type="predicted"/>
<dbReference type="RefSeq" id="WP_175481584.1">
    <property type="nucleotide sequence ID" value="NZ_FOSR01000015.1"/>
</dbReference>
<name>A0A1I4F4X0_9GAMM</name>
<feature type="domain" description="IrrE N-terminal-like" evidence="1">
    <location>
        <begin position="30"/>
        <end position="153"/>
    </location>
</feature>
<dbReference type="AlphaFoldDB" id="A0A1I4F4X0"/>
<evidence type="ECO:0000313" key="3">
    <source>
        <dbReference type="Proteomes" id="UP000198725"/>
    </source>
</evidence>
<dbReference type="PANTHER" id="PTHR43236">
    <property type="entry name" value="ANTITOXIN HIGA1"/>
    <property type="match status" value="1"/>
</dbReference>
<sequence>MSDIHAEKIIYDLGISRPEDIDLDAVALTLGVKVKYEPLSDCDALIVGHGESAIATINSRSMPERQRFSLGHELGHWTHHKGHMLYCTQNDIEGHSDKARETEMVADRFASSLLMPSFLFKPALFAHKKLSWKAVRELAREFECSPLATALRIVDLNVAPVIFVCVEQGKRKWFRRARDISTAWFPKDSPDPESYAFELSFDPNKAAAGPRKVGADAWFDRYNAARFDLVEDSVRVVDSVYSLLFLEDEAFLD</sequence>
<protein>
    <recommendedName>
        <fullName evidence="1">IrrE N-terminal-like domain-containing protein</fullName>
    </recommendedName>
</protein>
<dbReference type="InterPro" id="IPR052345">
    <property type="entry name" value="Rad_response_metalloprotease"/>
</dbReference>
<evidence type="ECO:0000313" key="2">
    <source>
        <dbReference type="EMBL" id="SFL12493.1"/>
    </source>
</evidence>
<keyword evidence="3" id="KW-1185">Reference proteome</keyword>
<organism evidence="2 3">
    <name type="scientific">Rhodanobacter glycinis</name>
    <dbReference type="NCBI Taxonomy" id="582702"/>
    <lineage>
        <taxon>Bacteria</taxon>
        <taxon>Pseudomonadati</taxon>
        <taxon>Pseudomonadota</taxon>
        <taxon>Gammaproteobacteria</taxon>
        <taxon>Lysobacterales</taxon>
        <taxon>Rhodanobacteraceae</taxon>
        <taxon>Rhodanobacter</taxon>
    </lineage>
</organism>
<evidence type="ECO:0000259" key="1">
    <source>
        <dbReference type="Pfam" id="PF06114"/>
    </source>
</evidence>
<reference evidence="3" key="1">
    <citation type="submission" date="2016-10" db="EMBL/GenBank/DDBJ databases">
        <authorList>
            <person name="Varghese N."/>
            <person name="Submissions S."/>
        </authorList>
    </citation>
    <scope>NUCLEOTIDE SEQUENCE [LARGE SCALE GENOMIC DNA]</scope>
    <source>
        <strain evidence="3">MO64</strain>
    </source>
</reference>
<dbReference type="PANTHER" id="PTHR43236:SF2">
    <property type="entry name" value="BLL0069 PROTEIN"/>
    <property type="match status" value="1"/>
</dbReference>
<dbReference type="Pfam" id="PF06114">
    <property type="entry name" value="Peptidase_M78"/>
    <property type="match status" value="1"/>
</dbReference>
<dbReference type="Gene3D" id="1.10.10.2910">
    <property type="match status" value="1"/>
</dbReference>
<accession>A0A1I4F4X0</accession>
<gene>
    <name evidence="2" type="ORF">SAMN05192579_11580</name>
</gene>
<dbReference type="Proteomes" id="UP000198725">
    <property type="component" value="Unassembled WGS sequence"/>
</dbReference>
<dbReference type="EMBL" id="FOSR01000015">
    <property type="protein sequence ID" value="SFL12493.1"/>
    <property type="molecule type" value="Genomic_DNA"/>
</dbReference>
<dbReference type="InterPro" id="IPR010359">
    <property type="entry name" value="IrrE_HExxH"/>
</dbReference>